<comment type="function">
    <text evidence="5 7">Structural component of flagellum, the bacterial motility apparatus. Part of the rod structure of flagellar basal body.</text>
</comment>
<dbReference type="InterPro" id="IPR001444">
    <property type="entry name" value="Flag_bb_rod_N"/>
</dbReference>
<dbReference type="PIRSF" id="PIRSF002889">
    <property type="entry name" value="Rod_FlgB"/>
    <property type="match status" value="1"/>
</dbReference>
<dbReference type="KEGG" id="ssua:FPZ54_15025"/>
<comment type="subunit">
    <text evidence="6">The basal body constitutes a major portion of the flagellar organelle and consists of a number of rings mounted on a central rod. In Gram-negative bacteria, at least four rings, L, P, S and M are present, whereas Gram-positive bacteria lack the L and P rings. The rod consists of about 26 subunits of FlgG in the distal portion, and FlgB, FlgC and FlgF build up the proximal portion of the rod with about 6 subunits each. Rod assembly occurs by export via the flagellum-specific pathway of its constituent proteins and by their incorporation into the rod structure in the probable order of FlgB, FlgC, FlgF and FlgG. Another protein, FliE, also assembles onto the stable rod structure.</text>
</comment>
<evidence type="ECO:0000256" key="2">
    <source>
        <dbReference type="ARBA" id="ARBA00009677"/>
    </source>
</evidence>
<dbReference type="GO" id="GO:0071978">
    <property type="term" value="P:bacterial-type flagellum-dependent swarming motility"/>
    <property type="evidence" value="ECO:0007669"/>
    <property type="project" value="TreeGrafter"/>
</dbReference>
<dbReference type="PANTHER" id="PTHR30435:SF12">
    <property type="entry name" value="FLAGELLAR BASAL BODY ROD PROTEIN FLGB"/>
    <property type="match status" value="1"/>
</dbReference>
<dbReference type="InterPro" id="IPR019776">
    <property type="entry name" value="Flagellar_basal_body_rod_CS"/>
</dbReference>
<evidence type="ECO:0000256" key="3">
    <source>
        <dbReference type="ARBA" id="ARBA00014376"/>
    </source>
</evidence>
<keyword evidence="9" id="KW-0282">Flagellum</keyword>
<dbReference type="PROSITE" id="PS00588">
    <property type="entry name" value="FLAGELLA_BB_ROD"/>
    <property type="match status" value="1"/>
</dbReference>
<evidence type="ECO:0000259" key="8">
    <source>
        <dbReference type="Pfam" id="PF00460"/>
    </source>
</evidence>
<gene>
    <name evidence="9" type="primary">flgB</name>
    <name evidence="9" type="ORF">FPZ54_15025</name>
</gene>
<dbReference type="EMBL" id="CP042239">
    <property type="protein sequence ID" value="QDX28311.1"/>
    <property type="molecule type" value="Genomic_DNA"/>
</dbReference>
<evidence type="ECO:0000256" key="1">
    <source>
        <dbReference type="ARBA" id="ARBA00004117"/>
    </source>
</evidence>
<evidence type="ECO:0000313" key="9">
    <source>
        <dbReference type="EMBL" id="QDX28311.1"/>
    </source>
</evidence>
<feature type="domain" description="Flagellar basal body rod protein N-terminal" evidence="8">
    <location>
        <begin position="9"/>
        <end position="37"/>
    </location>
</feature>
<dbReference type="OrthoDB" id="9788334at2"/>
<sequence length="121" mass="12608">MGSNSLFGVHGAALEVRSQRMGVLASNIANASTPGFKAKDIDFREALNAIETPNGMGGLAGADPIGGATKYRVPLQPSLDGNTVELATEQTAFAENAVAYQTTLAFLNGRIDTIKRALKGE</sequence>
<reference evidence="9 10" key="1">
    <citation type="submission" date="2019-07" db="EMBL/GenBank/DDBJ databases">
        <title>Sphingomonas alkalisoli sp. nov., isolated from rhizosphere soil of Suaedae salsa.</title>
        <authorList>
            <person name="Zhang H."/>
            <person name="Xu L."/>
            <person name="Zhang J.-X."/>
            <person name="Sun J.-Q."/>
        </authorList>
    </citation>
    <scope>NUCLEOTIDE SEQUENCE [LARGE SCALE GENOMIC DNA]</scope>
    <source>
        <strain evidence="9 10">XS-10</strain>
    </source>
</reference>
<dbReference type="PANTHER" id="PTHR30435">
    <property type="entry name" value="FLAGELLAR PROTEIN"/>
    <property type="match status" value="1"/>
</dbReference>
<name>A0A518RLJ3_9SPHN</name>
<dbReference type="Proteomes" id="UP000318055">
    <property type="component" value="Chromosome"/>
</dbReference>
<dbReference type="Pfam" id="PF00460">
    <property type="entry name" value="Flg_bb_rod"/>
    <property type="match status" value="1"/>
</dbReference>
<dbReference type="RefSeq" id="WP_145849905.1">
    <property type="nucleotide sequence ID" value="NZ_CP042239.1"/>
</dbReference>
<protein>
    <recommendedName>
        <fullName evidence="3 7">Flagellar basal body rod protein FlgB</fullName>
    </recommendedName>
</protein>
<proteinExistence type="inferred from homology"/>
<comment type="similarity">
    <text evidence="2 7">Belongs to the flagella basal body rod proteins family.</text>
</comment>
<keyword evidence="9" id="KW-0966">Cell projection</keyword>
<keyword evidence="10" id="KW-1185">Reference proteome</keyword>
<evidence type="ECO:0000256" key="6">
    <source>
        <dbReference type="ARBA" id="ARBA00026072"/>
    </source>
</evidence>
<dbReference type="NCBIfam" id="TIGR01396">
    <property type="entry name" value="FlgB"/>
    <property type="match status" value="1"/>
</dbReference>
<evidence type="ECO:0000313" key="10">
    <source>
        <dbReference type="Proteomes" id="UP000318055"/>
    </source>
</evidence>
<keyword evidence="4 7" id="KW-0975">Bacterial flagellum</keyword>
<organism evidence="9 10">
    <name type="scientific">Sphingomonas suaedae</name>
    <dbReference type="NCBI Taxonomy" id="2599297"/>
    <lineage>
        <taxon>Bacteria</taxon>
        <taxon>Pseudomonadati</taxon>
        <taxon>Pseudomonadota</taxon>
        <taxon>Alphaproteobacteria</taxon>
        <taxon>Sphingomonadales</taxon>
        <taxon>Sphingomonadaceae</taxon>
        <taxon>Sphingomonas</taxon>
    </lineage>
</organism>
<evidence type="ECO:0000256" key="4">
    <source>
        <dbReference type="ARBA" id="ARBA00023143"/>
    </source>
</evidence>
<accession>A0A518RLJ3</accession>
<comment type="subcellular location">
    <subcellularLocation>
        <location evidence="1 7">Bacterial flagellum basal body</location>
    </subcellularLocation>
</comment>
<evidence type="ECO:0000256" key="5">
    <source>
        <dbReference type="ARBA" id="ARBA00024934"/>
    </source>
</evidence>
<dbReference type="GO" id="GO:0030694">
    <property type="term" value="C:bacterial-type flagellum basal body, rod"/>
    <property type="evidence" value="ECO:0007669"/>
    <property type="project" value="InterPro"/>
</dbReference>
<evidence type="ECO:0000256" key="7">
    <source>
        <dbReference type="PIRNR" id="PIRNR002889"/>
    </source>
</evidence>
<keyword evidence="9" id="KW-0969">Cilium</keyword>
<dbReference type="AlphaFoldDB" id="A0A518RLJ3"/>
<dbReference type="InterPro" id="IPR006300">
    <property type="entry name" value="FlgB"/>
</dbReference>